<dbReference type="InterPro" id="IPR013087">
    <property type="entry name" value="Znf_C2H2_type"/>
</dbReference>
<evidence type="ECO:0000313" key="8">
    <source>
        <dbReference type="Proteomes" id="UP001558652"/>
    </source>
</evidence>
<feature type="compositionally biased region" description="Low complexity" evidence="5">
    <location>
        <begin position="389"/>
        <end position="407"/>
    </location>
</feature>
<proteinExistence type="predicted"/>
<keyword evidence="1" id="KW-0156">Chromatin regulator</keyword>
<keyword evidence="2" id="KW-0805">Transcription regulation</keyword>
<feature type="domain" description="RFX-type winged-helix" evidence="6">
    <location>
        <begin position="487"/>
        <end position="562"/>
    </location>
</feature>
<feature type="compositionally biased region" description="Polar residues" evidence="5">
    <location>
        <begin position="574"/>
        <end position="584"/>
    </location>
</feature>
<dbReference type="InterPro" id="IPR011989">
    <property type="entry name" value="ARM-like"/>
</dbReference>
<evidence type="ECO:0000259" key="6">
    <source>
        <dbReference type="PROSITE" id="PS51526"/>
    </source>
</evidence>
<dbReference type="InterPro" id="IPR003150">
    <property type="entry name" value="DNA-bd_RFX"/>
</dbReference>
<name>A0ABD0XUG7_9HEMI</name>
<feature type="region of interest" description="Disordered" evidence="5">
    <location>
        <begin position="896"/>
        <end position="934"/>
    </location>
</feature>
<dbReference type="PANTHER" id="PTHR22970">
    <property type="entry name" value="AT-RICH INTERACTIVE DOMAIN-CONTAINING PROTEIN 2"/>
    <property type="match status" value="1"/>
</dbReference>
<comment type="caution">
    <text evidence="7">The sequence shown here is derived from an EMBL/GenBank/DDBJ whole genome shotgun (WGS) entry which is preliminary data.</text>
</comment>
<dbReference type="SUPFAM" id="SSF46785">
    <property type="entry name" value="Winged helix' DNA-binding domain"/>
    <property type="match status" value="1"/>
</dbReference>
<feature type="region of interest" description="Disordered" evidence="5">
    <location>
        <begin position="649"/>
        <end position="673"/>
    </location>
</feature>
<dbReference type="AlphaFoldDB" id="A0ABD0XUG7"/>
<dbReference type="Gene3D" id="1.10.10.10">
    <property type="entry name" value="Winged helix-like DNA-binding domain superfamily/Winged helix DNA-binding domain"/>
    <property type="match status" value="1"/>
</dbReference>
<evidence type="ECO:0000256" key="4">
    <source>
        <dbReference type="ARBA" id="ARBA00023242"/>
    </source>
</evidence>
<keyword evidence="8" id="KW-1185">Reference proteome</keyword>
<dbReference type="PANTHER" id="PTHR22970:SF14">
    <property type="entry name" value="AT-RICH INTERACTIVE DOMAIN-CONTAINING PROTEIN 2"/>
    <property type="match status" value="1"/>
</dbReference>
<evidence type="ECO:0000313" key="7">
    <source>
        <dbReference type="EMBL" id="KAL1110322.1"/>
    </source>
</evidence>
<evidence type="ECO:0000256" key="3">
    <source>
        <dbReference type="ARBA" id="ARBA00023163"/>
    </source>
</evidence>
<evidence type="ECO:0000256" key="2">
    <source>
        <dbReference type="ARBA" id="ARBA00023015"/>
    </source>
</evidence>
<feature type="region of interest" description="Disordered" evidence="5">
    <location>
        <begin position="389"/>
        <end position="479"/>
    </location>
</feature>
<feature type="region of interest" description="Disordered" evidence="5">
    <location>
        <begin position="574"/>
        <end position="626"/>
    </location>
</feature>
<feature type="compositionally biased region" description="Pro residues" evidence="5">
    <location>
        <begin position="408"/>
        <end position="422"/>
    </location>
</feature>
<gene>
    <name evidence="7" type="ORF">AAG570_007855</name>
</gene>
<feature type="region of interest" description="Disordered" evidence="5">
    <location>
        <begin position="1048"/>
        <end position="1095"/>
    </location>
</feature>
<keyword evidence="4" id="KW-0539">Nucleus</keyword>
<dbReference type="EMBL" id="JBFDAA010000022">
    <property type="protein sequence ID" value="KAL1110322.1"/>
    <property type="molecule type" value="Genomic_DNA"/>
</dbReference>
<feature type="compositionally biased region" description="Low complexity" evidence="5">
    <location>
        <begin position="1058"/>
        <end position="1068"/>
    </location>
</feature>
<dbReference type="InterPro" id="IPR016024">
    <property type="entry name" value="ARM-type_fold"/>
</dbReference>
<dbReference type="Proteomes" id="UP001558652">
    <property type="component" value="Unassembled WGS sequence"/>
</dbReference>
<feature type="compositionally biased region" description="Polar residues" evidence="5">
    <location>
        <begin position="470"/>
        <end position="479"/>
    </location>
</feature>
<protein>
    <recommendedName>
        <fullName evidence="6">RFX-type winged-helix domain-containing protein</fullName>
    </recommendedName>
</protein>
<dbReference type="Pfam" id="PF02257">
    <property type="entry name" value="RFX_DNA_binding"/>
    <property type="match status" value="1"/>
</dbReference>
<dbReference type="InterPro" id="IPR052406">
    <property type="entry name" value="Chromatin_Remodeling_Comp"/>
</dbReference>
<dbReference type="InterPro" id="IPR036390">
    <property type="entry name" value="WH_DNA-bd_sf"/>
</dbReference>
<evidence type="ECO:0000256" key="5">
    <source>
        <dbReference type="SAM" id="MobiDB-lite"/>
    </source>
</evidence>
<feature type="compositionally biased region" description="Pro residues" evidence="5">
    <location>
        <begin position="1069"/>
        <end position="1088"/>
    </location>
</feature>
<reference evidence="7 8" key="1">
    <citation type="submission" date="2024-07" db="EMBL/GenBank/DDBJ databases">
        <title>Chromosome-level genome assembly of the water stick insect Ranatra chinensis (Heteroptera: Nepidae).</title>
        <authorList>
            <person name="Liu X."/>
        </authorList>
    </citation>
    <scope>NUCLEOTIDE SEQUENCE [LARGE SCALE GENOMIC DNA]</scope>
    <source>
        <strain evidence="7">Cailab_2021Rc</strain>
        <tissue evidence="7">Muscle</tissue>
    </source>
</reference>
<sequence length="1262" mass="136532">MSGQMSTELAPFSVLIARPPLLATLDRRLVHNPHMTTRHIGAVTLALLQVRIVGDFFYFVHGTSWNLHARLNTGQSLREYNGLSVDLHRPNEYEKLSISLISSLPNEQDFAINVCTLLSNEGKHTLKLEKNKTILHFLLAHAAVFSHSSLRVLFAEHYGKVRGHSNSRFWEDVLSEPDFQRLTDEARFNVKSADGVVNKLFNNNHNKDYVQCIKRLTVEAEDKELFCLGRTLGTQDYIGQRWNNLHQVGWDMLGNVASEVTVQCPLIDDILNLTTRGLMSEDRAVILAALEILNKLGQNESNEEILLRFLDHSVYERVLSFLTLHDIMLLVYTLECLNSISSLGEKACNSIIRVRGALDTLVSLITVEAQSYGPRACIQMRVVETVTGGTVTQPTQSSTVSSTMGVTPQPPPPPPPPPPVPTQPTTITVLPPNVSSQTSTTMLTPTALQPAPSAPPVRVQNNSNNNNSNTSASHATQQVAQENEQFALAWLRNTFELNPAGKIEQAELYKQYITYCAKIGRRGVIAPLHFPRCVRSVFGGSVGPKSASGEASQHYEGIQLRVKPIIAQAMSQSHLASSNSVQPTTPSPILKAQLSAPPKPTPPATAAPKALIGGGGSPPSGDQGTTSLIKTLLATKVTDQHQLQDQVTQRQQRLLLQQQSPSTSASPNSLGNNNVLADKVPVATNITSAAITIHSNKSAIAGRLNGIRASLSETGSFEIKSENSNESENIVTSTVVENHVSRPPPLAPLSNTSRISNKTNLTSMAMEETDSTGNSIASSSGIRDNYSATGGEEGENSMSSLDGFLINGVPNSLDVDDTTSKDSTPKSMMLADLLEKNLEKNEPPVLNGSLRIGEKGLELIQGKEERAINTNGSVDVNLNGTSGTVVIGVDQNLDLPKESLKRPAEDDREGENGAKKLHMNGDIKQEPPEEGNVSSTAANLYAALAADTLEDEPIEDVPTQPPVLVTPTQPRQILVTAAAAGQLTQRVVVGGQHYVVAQPQTALVQGQTQTVLVAQTAQQQGTGAKTIIILQPQGVAGNTTQKVIVQRLQSPPPPPLLPTSTSTTSPIRPSTPPKPPPTPPLVQSPKPQPVKVAKPAPISSSVQNVNVLNSHANSSNSANHLHSVPMPVIPAPCATPVCVTSTSPTPNICSKEVKPLPKIPSEQGHFLCEWRGCMRNFKSGNEVYMHACEAHCPQGSQEIQCLWERCDAMKRKRFSLMTHLYDRHCNADLVIHHVELVPPNTDLEAVNIQFGYRCGSMIERPQ</sequence>
<organism evidence="7 8">
    <name type="scientific">Ranatra chinensis</name>
    <dbReference type="NCBI Taxonomy" id="642074"/>
    <lineage>
        <taxon>Eukaryota</taxon>
        <taxon>Metazoa</taxon>
        <taxon>Ecdysozoa</taxon>
        <taxon>Arthropoda</taxon>
        <taxon>Hexapoda</taxon>
        <taxon>Insecta</taxon>
        <taxon>Pterygota</taxon>
        <taxon>Neoptera</taxon>
        <taxon>Paraneoptera</taxon>
        <taxon>Hemiptera</taxon>
        <taxon>Heteroptera</taxon>
        <taxon>Panheteroptera</taxon>
        <taxon>Nepomorpha</taxon>
        <taxon>Nepidae</taxon>
        <taxon>Ranatrinae</taxon>
        <taxon>Ranatra</taxon>
    </lineage>
</organism>
<dbReference type="GO" id="GO:0006325">
    <property type="term" value="P:chromatin organization"/>
    <property type="evidence" value="ECO:0007669"/>
    <property type="project" value="UniProtKB-KW"/>
</dbReference>
<dbReference type="Gene3D" id="1.25.10.10">
    <property type="entry name" value="Leucine-rich Repeat Variant"/>
    <property type="match status" value="1"/>
</dbReference>
<feature type="compositionally biased region" description="Polar residues" evidence="5">
    <location>
        <begin position="771"/>
        <end position="788"/>
    </location>
</feature>
<dbReference type="InterPro" id="IPR036388">
    <property type="entry name" value="WH-like_DNA-bd_sf"/>
</dbReference>
<dbReference type="SUPFAM" id="SSF48371">
    <property type="entry name" value="ARM repeat"/>
    <property type="match status" value="1"/>
</dbReference>
<feature type="compositionally biased region" description="Low complexity" evidence="5">
    <location>
        <begin position="423"/>
        <end position="432"/>
    </location>
</feature>
<accession>A0ABD0XUG7</accession>
<feature type="region of interest" description="Disordered" evidence="5">
    <location>
        <begin position="770"/>
        <end position="798"/>
    </location>
</feature>
<feature type="compositionally biased region" description="Basic and acidic residues" evidence="5">
    <location>
        <begin position="896"/>
        <end position="927"/>
    </location>
</feature>
<dbReference type="PROSITE" id="PS51526">
    <property type="entry name" value="RFX_DBD"/>
    <property type="match status" value="1"/>
</dbReference>
<dbReference type="PROSITE" id="PS00028">
    <property type="entry name" value="ZINC_FINGER_C2H2_1"/>
    <property type="match status" value="1"/>
</dbReference>
<feature type="compositionally biased region" description="Polar residues" evidence="5">
    <location>
        <begin position="433"/>
        <end position="447"/>
    </location>
</feature>
<feature type="compositionally biased region" description="Low complexity" evidence="5">
    <location>
        <begin position="649"/>
        <end position="659"/>
    </location>
</feature>
<keyword evidence="3" id="KW-0804">Transcription</keyword>
<evidence type="ECO:0000256" key="1">
    <source>
        <dbReference type="ARBA" id="ARBA00022853"/>
    </source>
</evidence>
<feature type="compositionally biased region" description="Polar residues" evidence="5">
    <location>
        <begin position="660"/>
        <end position="673"/>
    </location>
</feature>